<proteinExistence type="predicted"/>
<evidence type="ECO:0000313" key="2">
    <source>
        <dbReference type="Proteomes" id="UP000830583"/>
    </source>
</evidence>
<organism evidence="1 2">
    <name type="scientific">Flavobacterium azooxidireducens</name>
    <dbReference type="NCBI Taxonomy" id="1871076"/>
    <lineage>
        <taxon>Bacteria</taxon>
        <taxon>Pseudomonadati</taxon>
        <taxon>Bacteroidota</taxon>
        <taxon>Flavobacteriia</taxon>
        <taxon>Flavobacteriales</taxon>
        <taxon>Flavobacteriaceae</taxon>
        <taxon>Flavobacterium</taxon>
    </lineage>
</organism>
<evidence type="ECO:0008006" key="3">
    <source>
        <dbReference type="Google" id="ProtNLM"/>
    </source>
</evidence>
<keyword evidence="2" id="KW-1185">Reference proteome</keyword>
<reference evidence="1" key="1">
    <citation type="submission" date="2022-04" db="EMBL/GenBank/DDBJ databases">
        <title>Consumption of N2O by Flavobacterium azooxidireducens sp. nov. isolated from Decomposing Leaf Litter of Phragmites australis (Cav.).</title>
        <authorList>
            <person name="Behrendt U."/>
            <person name="Spanner T."/>
            <person name="Augustin J."/>
            <person name="Horn M.A."/>
            <person name="Kolb S."/>
            <person name="Ulrich A."/>
        </authorList>
    </citation>
    <scope>NUCLEOTIDE SEQUENCE</scope>
    <source>
        <strain evidence="1">IGB 4-14</strain>
    </source>
</reference>
<dbReference type="RefSeq" id="WP_248432621.1">
    <property type="nucleotide sequence ID" value="NZ_CP096205.1"/>
</dbReference>
<dbReference type="EMBL" id="CP096205">
    <property type="protein sequence ID" value="UPQ77712.1"/>
    <property type="molecule type" value="Genomic_DNA"/>
</dbReference>
<gene>
    <name evidence="1" type="ORF">M0M57_08700</name>
</gene>
<protein>
    <recommendedName>
        <fullName evidence="3">DUF4595 domain-containing protein</fullName>
    </recommendedName>
</protein>
<sequence length="216" mass="24265">MLTRIDGSGGMSFNSRVEYNPDKTVKQLRLESTFIFDFLYENDQITTIQLTVNGESRTYNFTYTLGGKIASYDDGEELVQLLYNPANNSYSFSTNDDYDITITLTQDGDIKQYELEDNFSNQGSGSAVVFYDDAKKGSMTNSNPINLHLGIIFKSPLAMQYLFPYSKKPIELMSTSQGVSLEYNNTYDSQGFIKSMTMLANGEEAGTSNFIYTSID</sequence>
<accession>A0ABY4KA96</accession>
<dbReference type="Proteomes" id="UP000830583">
    <property type="component" value="Chromosome"/>
</dbReference>
<name>A0ABY4KA96_9FLAO</name>
<evidence type="ECO:0000313" key="1">
    <source>
        <dbReference type="EMBL" id="UPQ77712.1"/>
    </source>
</evidence>